<name>A0A2K8UB62_9GAMM</name>
<dbReference type="PANTHER" id="PTHR34229:SF1">
    <property type="entry name" value="METAL TRANSPORT PROTEIN HI_1621-RELATED"/>
    <property type="match status" value="1"/>
</dbReference>
<evidence type="ECO:0000256" key="1">
    <source>
        <dbReference type="ARBA" id="ARBA00004651"/>
    </source>
</evidence>
<feature type="transmembrane region" description="Helical" evidence="7">
    <location>
        <begin position="6"/>
        <end position="27"/>
    </location>
</feature>
<dbReference type="AlphaFoldDB" id="A0A2K8UB62"/>
<evidence type="ECO:0000256" key="4">
    <source>
        <dbReference type="ARBA" id="ARBA00022692"/>
    </source>
</evidence>
<dbReference type="EMBL" id="CP020370">
    <property type="protein sequence ID" value="AUB82818.1"/>
    <property type="molecule type" value="Genomic_DNA"/>
</dbReference>
<keyword evidence="5 7" id="KW-1133">Transmembrane helix</keyword>
<keyword evidence="10" id="KW-1185">Reference proteome</keyword>
<keyword evidence="3" id="KW-1003">Cell membrane</keyword>
<feature type="transmembrane region" description="Helical" evidence="7">
    <location>
        <begin position="167"/>
        <end position="189"/>
    </location>
</feature>
<dbReference type="KEGG" id="tsy:THSYN_18995"/>
<dbReference type="OrthoDB" id="9792317at2"/>
<dbReference type="InterPro" id="IPR002751">
    <property type="entry name" value="CbiM/NikMN"/>
</dbReference>
<evidence type="ECO:0000259" key="8">
    <source>
        <dbReference type="Pfam" id="PF13190"/>
    </source>
</evidence>
<feature type="transmembrane region" description="Helical" evidence="7">
    <location>
        <begin position="78"/>
        <end position="98"/>
    </location>
</feature>
<feature type="transmembrane region" description="Helical" evidence="7">
    <location>
        <begin position="140"/>
        <end position="160"/>
    </location>
</feature>
<dbReference type="Pfam" id="PF01891">
    <property type="entry name" value="CbiM"/>
    <property type="match status" value="1"/>
</dbReference>
<comment type="subcellular location">
    <subcellularLocation>
        <location evidence="1">Cell membrane</location>
        <topology evidence="1">Multi-pass membrane protein</topology>
    </subcellularLocation>
</comment>
<evidence type="ECO:0000256" key="7">
    <source>
        <dbReference type="SAM" id="Phobius"/>
    </source>
</evidence>
<dbReference type="PANTHER" id="PTHR34229">
    <property type="entry name" value="METAL TRANSPORT PROTEIN HI_1621-RELATED"/>
    <property type="match status" value="1"/>
</dbReference>
<dbReference type="GO" id="GO:0005886">
    <property type="term" value="C:plasma membrane"/>
    <property type="evidence" value="ECO:0007669"/>
    <property type="project" value="UniProtKB-SubCell"/>
</dbReference>
<feature type="domain" description="PDGLE" evidence="8">
    <location>
        <begin position="249"/>
        <end position="351"/>
    </location>
</feature>
<evidence type="ECO:0000313" key="10">
    <source>
        <dbReference type="Proteomes" id="UP000232638"/>
    </source>
</evidence>
<evidence type="ECO:0000256" key="2">
    <source>
        <dbReference type="ARBA" id="ARBA00022448"/>
    </source>
</evidence>
<feature type="transmembrane region" description="Helical" evidence="7">
    <location>
        <begin position="110"/>
        <end position="128"/>
    </location>
</feature>
<keyword evidence="6 7" id="KW-0472">Membrane</keyword>
<dbReference type="Gene3D" id="1.10.1760.20">
    <property type="match status" value="1"/>
</dbReference>
<accession>A0A2K8UB62</accession>
<evidence type="ECO:0000256" key="6">
    <source>
        <dbReference type="ARBA" id="ARBA00023136"/>
    </source>
</evidence>
<feature type="transmembrane region" description="Helical" evidence="7">
    <location>
        <begin position="328"/>
        <end position="352"/>
    </location>
</feature>
<evidence type="ECO:0000256" key="5">
    <source>
        <dbReference type="ARBA" id="ARBA00022989"/>
    </source>
</evidence>
<proteinExistence type="predicted"/>
<sequence>MHIPDGYLSPLTCAAAYAVAAPFWFVALRKVKAQLQTRLVPTVAVVSAFSFVIMMFNLPLPGGTTGHAVGLAVAPILLGPWAAMLAISIALFIQALFFGDGGITTFGANCVNMAIAGPWVAYWVYRVISGDTPLTSPRRVVAAATAGYVAINVAALLAAVQFGIQPIFFHDAAGAPLYAPYALAIAIPAMMIGHLSFAGLAEAVISGGVVAYVQKVDPRLLSLSGPGLAKSGGGAATTPPVGWRPTRALWAGLAALLIASPLGLLAAGIAWGEWGVDDLKDTAVREQIAQASGNVVPPESVPQGLERLSAFWTAPIPDYAPAFMHNEYFGYILSAMVGTGLIVLSVLLLSAVMGGGRAARATPGP</sequence>
<dbReference type="GO" id="GO:0000041">
    <property type="term" value="P:transition metal ion transport"/>
    <property type="evidence" value="ECO:0007669"/>
    <property type="project" value="InterPro"/>
</dbReference>
<dbReference type="Proteomes" id="UP000232638">
    <property type="component" value="Chromosome"/>
</dbReference>
<keyword evidence="2" id="KW-0813">Transport</keyword>
<feature type="transmembrane region" description="Helical" evidence="7">
    <location>
        <begin position="248"/>
        <end position="271"/>
    </location>
</feature>
<organism evidence="9 10">
    <name type="scientific">Candidatus Thiodictyon syntrophicum</name>
    <dbReference type="NCBI Taxonomy" id="1166950"/>
    <lineage>
        <taxon>Bacteria</taxon>
        <taxon>Pseudomonadati</taxon>
        <taxon>Pseudomonadota</taxon>
        <taxon>Gammaproteobacteria</taxon>
        <taxon>Chromatiales</taxon>
        <taxon>Chromatiaceae</taxon>
        <taxon>Thiodictyon</taxon>
    </lineage>
</organism>
<keyword evidence="4 7" id="KW-0812">Transmembrane</keyword>
<protein>
    <submittedName>
        <fullName evidence="9">Nickel transporter</fullName>
    </submittedName>
</protein>
<dbReference type="Pfam" id="PF13190">
    <property type="entry name" value="PDGLE"/>
    <property type="match status" value="1"/>
</dbReference>
<evidence type="ECO:0000256" key="3">
    <source>
        <dbReference type="ARBA" id="ARBA00022475"/>
    </source>
</evidence>
<dbReference type="NCBIfam" id="NF008873">
    <property type="entry name" value="PRK11909.1"/>
    <property type="match status" value="1"/>
</dbReference>
<evidence type="ECO:0000313" key="9">
    <source>
        <dbReference type="EMBL" id="AUB82818.1"/>
    </source>
</evidence>
<reference evidence="9 10" key="1">
    <citation type="submission" date="2017-03" db="EMBL/GenBank/DDBJ databases">
        <title>Complete genome sequence of Candidatus 'Thiodictyon syntrophicum' sp. nov. strain Cad16T, a photolithoautotroph purple sulfur bacterium isolated from an alpine meromictic lake.</title>
        <authorList>
            <person name="Luedin S.M."/>
            <person name="Pothier J.F."/>
            <person name="Danza F."/>
            <person name="Storelli N."/>
            <person name="Wittwer M."/>
            <person name="Tonolla M."/>
        </authorList>
    </citation>
    <scope>NUCLEOTIDE SEQUENCE [LARGE SCALE GENOMIC DNA]</scope>
    <source>
        <strain evidence="9 10">Cad16T</strain>
    </source>
</reference>
<dbReference type="InterPro" id="IPR025937">
    <property type="entry name" value="PDGLE_dom"/>
</dbReference>
<gene>
    <name evidence="9" type="ORF">THSYN_18995</name>
</gene>
<feature type="transmembrane region" description="Helical" evidence="7">
    <location>
        <begin position="39"/>
        <end position="58"/>
    </location>
</feature>
<dbReference type="RefSeq" id="WP_100920524.1">
    <property type="nucleotide sequence ID" value="NZ_CP020370.1"/>
</dbReference>